<protein>
    <submittedName>
        <fullName evidence="3">Uncharacterized protein</fullName>
    </submittedName>
</protein>
<feature type="chain" id="PRO_5045992268" evidence="2">
    <location>
        <begin position="27"/>
        <end position="236"/>
    </location>
</feature>
<keyword evidence="4" id="KW-1185">Reference proteome</keyword>
<gene>
    <name evidence="3" type="ORF">BGZ96_011466</name>
</gene>
<feature type="compositionally biased region" description="Acidic residues" evidence="1">
    <location>
        <begin position="193"/>
        <end position="236"/>
    </location>
</feature>
<keyword evidence="2" id="KW-0732">Signal</keyword>
<evidence type="ECO:0000256" key="1">
    <source>
        <dbReference type="SAM" id="MobiDB-lite"/>
    </source>
</evidence>
<proteinExistence type="predicted"/>
<comment type="caution">
    <text evidence="3">The sequence shown here is derived from an EMBL/GenBank/DDBJ whole genome shotgun (WGS) entry which is preliminary data.</text>
</comment>
<organism evidence="3 4">
    <name type="scientific">Linnemannia gamsii</name>
    <dbReference type="NCBI Taxonomy" id="64522"/>
    <lineage>
        <taxon>Eukaryota</taxon>
        <taxon>Fungi</taxon>
        <taxon>Fungi incertae sedis</taxon>
        <taxon>Mucoromycota</taxon>
        <taxon>Mortierellomycotina</taxon>
        <taxon>Mortierellomycetes</taxon>
        <taxon>Mortierellales</taxon>
        <taxon>Mortierellaceae</taxon>
        <taxon>Linnemannia</taxon>
    </lineage>
</organism>
<feature type="region of interest" description="Disordered" evidence="1">
    <location>
        <begin position="128"/>
        <end position="153"/>
    </location>
</feature>
<evidence type="ECO:0000313" key="4">
    <source>
        <dbReference type="Proteomes" id="UP001194696"/>
    </source>
</evidence>
<evidence type="ECO:0000313" key="3">
    <source>
        <dbReference type="EMBL" id="KAG0284169.1"/>
    </source>
</evidence>
<feature type="region of interest" description="Disordered" evidence="1">
    <location>
        <begin position="190"/>
        <end position="236"/>
    </location>
</feature>
<name>A0ABQ7JSB1_9FUNG</name>
<accession>A0ABQ7JSB1</accession>
<evidence type="ECO:0000256" key="2">
    <source>
        <dbReference type="SAM" id="SignalP"/>
    </source>
</evidence>
<feature type="signal peptide" evidence="2">
    <location>
        <begin position="1"/>
        <end position="26"/>
    </location>
</feature>
<reference evidence="3 4" key="1">
    <citation type="journal article" date="2020" name="Fungal Divers.">
        <title>Resolving the Mortierellaceae phylogeny through synthesis of multi-gene phylogenetics and phylogenomics.</title>
        <authorList>
            <person name="Vandepol N."/>
            <person name="Liber J."/>
            <person name="Desiro A."/>
            <person name="Na H."/>
            <person name="Kennedy M."/>
            <person name="Barry K."/>
            <person name="Grigoriev I.V."/>
            <person name="Miller A.N."/>
            <person name="O'Donnell K."/>
            <person name="Stajich J.E."/>
            <person name="Bonito G."/>
        </authorList>
    </citation>
    <scope>NUCLEOTIDE SEQUENCE [LARGE SCALE GENOMIC DNA]</scope>
    <source>
        <strain evidence="3 4">AD045</strain>
    </source>
</reference>
<feature type="compositionally biased region" description="Polar residues" evidence="1">
    <location>
        <begin position="131"/>
        <end position="148"/>
    </location>
</feature>
<sequence length="236" mass="27268">MRFNIKLVQPLFLLLVLLISANTTFTSTISIGLASATPILARTLRKHRDHILGPNNDGLEVKVIFFRDTSESTADGCYFDSLGDKICHSTKRGIEPFEVEQIEEEEKGGETEIEEIVIAKHRPAPYWRTRQVGTPQSKKGDLPTTTTTSEEDGLKWRQHPVGLLNRRCRIPVPFRRSMYLAQRRGDVLTFMPDELEKESEVEEEQEEEEDDGYECEEDEEEEDDEEEEEEEEVEYE</sequence>
<dbReference type="EMBL" id="JAAAIM010000806">
    <property type="protein sequence ID" value="KAG0284169.1"/>
    <property type="molecule type" value="Genomic_DNA"/>
</dbReference>
<dbReference type="Proteomes" id="UP001194696">
    <property type="component" value="Unassembled WGS sequence"/>
</dbReference>